<dbReference type="InterPro" id="IPR039808">
    <property type="entry name" value="Cadherin"/>
</dbReference>
<evidence type="ECO:0000256" key="4">
    <source>
        <dbReference type="ARBA" id="ARBA00023136"/>
    </source>
</evidence>
<dbReference type="GO" id="GO:0005509">
    <property type="term" value="F:calcium ion binding"/>
    <property type="evidence" value="ECO:0007669"/>
    <property type="project" value="UniProtKB-UniRule"/>
</dbReference>
<dbReference type="OrthoDB" id="6252479at2759"/>
<evidence type="ECO:0000256" key="3">
    <source>
        <dbReference type="ARBA" id="ARBA00022837"/>
    </source>
</evidence>
<dbReference type="CDD" id="cd11304">
    <property type="entry name" value="Cadherin_repeat"/>
    <property type="match status" value="2"/>
</dbReference>
<protein>
    <submittedName>
        <fullName evidence="5">Uncharacterized protein</fullName>
    </submittedName>
</protein>
<evidence type="ECO:0000313" key="5">
    <source>
        <dbReference type="EMBL" id="CAD7229401.1"/>
    </source>
</evidence>
<dbReference type="SUPFAM" id="SSF49313">
    <property type="entry name" value="Cadherin-like"/>
    <property type="match status" value="3"/>
</dbReference>
<dbReference type="Gene3D" id="2.60.40.60">
    <property type="entry name" value="Cadherins"/>
    <property type="match status" value="3"/>
</dbReference>
<feature type="non-terminal residue" evidence="5">
    <location>
        <position position="406"/>
    </location>
</feature>
<dbReference type="GO" id="GO:0008013">
    <property type="term" value="F:beta-catenin binding"/>
    <property type="evidence" value="ECO:0007669"/>
    <property type="project" value="TreeGrafter"/>
</dbReference>
<dbReference type="InterPro" id="IPR002126">
    <property type="entry name" value="Cadherin-like_dom"/>
</dbReference>
<sequence length="406" mass="44298">MGRPMLALKMVGDGVAPSNGETHRMVGDGVAPSNGETHRMVGDGVAPSNGETHRMVNQDYSYFGLVEKGNSRIGVVLAESLTEVVDSMQRNGVIKFMLVCYGSPHTSLMISIPQEPSSVLLTVYVEDLNDHAPVFLNSPYVANVDELTPPGIAILSGIVAMDQDKANTANSDIAYSLTRGNRGNTFELRSGGETEGVSLVLRRSLDFDKGDSQFLLEVTAKVSVKSAFDIAYSLTRGNRGNTFELRSGGETEGVSLVLRRSLDFDKGDSQFLLEVTAKDHGDPPLSSRASIRVHVIDNDDLDPVFSANSYRAKIWESIGPATDKVVRHAIETEPEIMAWDGDRGMNKSLRFRIVSGNERGFFDMDPASGRLFLVKEVDRENPLTSHFSLQISASQVDKEDRRALAL</sequence>
<evidence type="ECO:0000256" key="2">
    <source>
        <dbReference type="ARBA" id="ARBA00022737"/>
    </source>
</evidence>
<dbReference type="InterPro" id="IPR015919">
    <property type="entry name" value="Cadherin-like_sf"/>
</dbReference>
<gene>
    <name evidence="5" type="ORF">CTOB1V02_LOCUS7273</name>
</gene>
<accession>A0A7R8WIH0</accession>
<name>A0A7R8WIH0_9CRUS</name>
<organism evidence="5">
    <name type="scientific">Cyprideis torosa</name>
    <dbReference type="NCBI Taxonomy" id="163714"/>
    <lineage>
        <taxon>Eukaryota</taxon>
        <taxon>Metazoa</taxon>
        <taxon>Ecdysozoa</taxon>
        <taxon>Arthropoda</taxon>
        <taxon>Crustacea</taxon>
        <taxon>Oligostraca</taxon>
        <taxon>Ostracoda</taxon>
        <taxon>Podocopa</taxon>
        <taxon>Podocopida</taxon>
        <taxon>Cytherocopina</taxon>
        <taxon>Cytheroidea</taxon>
        <taxon>Cytherideidae</taxon>
        <taxon>Cyprideis</taxon>
    </lineage>
</organism>
<keyword evidence="3" id="KW-0106">Calcium</keyword>
<keyword evidence="2" id="KW-0677">Repeat</keyword>
<dbReference type="PROSITE" id="PS00232">
    <property type="entry name" value="CADHERIN_1"/>
    <property type="match status" value="1"/>
</dbReference>
<dbReference type="AlphaFoldDB" id="A0A7R8WIH0"/>
<evidence type="ECO:0000256" key="1">
    <source>
        <dbReference type="ARBA" id="ARBA00004370"/>
    </source>
</evidence>
<dbReference type="PROSITE" id="PS50268">
    <property type="entry name" value="CADHERIN_2"/>
    <property type="match status" value="2"/>
</dbReference>
<dbReference type="Pfam" id="PF00028">
    <property type="entry name" value="Cadherin"/>
    <property type="match status" value="1"/>
</dbReference>
<dbReference type="GO" id="GO:0016477">
    <property type="term" value="P:cell migration"/>
    <property type="evidence" value="ECO:0007669"/>
    <property type="project" value="TreeGrafter"/>
</dbReference>
<reference evidence="5" key="1">
    <citation type="submission" date="2020-11" db="EMBL/GenBank/DDBJ databases">
        <authorList>
            <person name="Tran Van P."/>
        </authorList>
    </citation>
    <scope>NUCLEOTIDE SEQUENCE</scope>
</reference>
<keyword evidence="4" id="KW-0472">Membrane</keyword>
<dbReference type="GO" id="GO:0045296">
    <property type="term" value="F:cadherin binding"/>
    <property type="evidence" value="ECO:0007669"/>
    <property type="project" value="TreeGrafter"/>
</dbReference>
<dbReference type="InterPro" id="IPR020894">
    <property type="entry name" value="Cadherin_CS"/>
</dbReference>
<dbReference type="GO" id="GO:0007156">
    <property type="term" value="P:homophilic cell adhesion via plasma membrane adhesion molecules"/>
    <property type="evidence" value="ECO:0007669"/>
    <property type="project" value="InterPro"/>
</dbReference>
<proteinExistence type="predicted"/>
<dbReference type="GO" id="GO:0016342">
    <property type="term" value="C:catenin complex"/>
    <property type="evidence" value="ECO:0007669"/>
    <property type="project" value="TreeGrafter"/>
</dbReference>
<dbReference type="PRINTS" id="PR00205">
    <property type="entry name" value="CADHERIN"/>
</dbReference>
<comment type="subcellular location">
    <subcellularLocation>
        <location evidence="1">Membrane</location>
    </subcellularLocation>
</comment>
<dbReference type="SMART" id="SM00112">
    <property type="entry name" value="CA"/>
    <property type="match status" value="2"/>
</dbReference>
<dbReference type="EMBL" id="OB662044">
    <property type="protein sequence ID" value="CAD7229401.1"/>
    <property type="molecule type" value="Genomic_DNA"/>
</dbReference>
<dbReference type="PANTHER" id="PTHR24027:SF438">
    <property type="entry name" value="CADHERIN 23"/>
    <property type="match status" value="1"/>
</dbReference>
<dbReference type="PANTHER" id="PTHR24027">
    <property type="entry name" value="CADHERIN-23"/>
    <property type="match status" value="1"/>
</dbReference>